<evidence type="ECO:0000313" key="4">
    <source>
        <dbReference type="Proteomes" id="UP001138997"/>
    </source>
</evidence>
<evidence type="ECO:0000259" key="2">
    <source>
        <dbReference type="Pfam" id="PF01243"/>
    </source>
</evidence>
<organism evidence="3 4">
    <name type="scientific">Kineosporia babensis</name>
    <dbReference type="NCBI Taxonomy" id="499548"/>
    <lineage>
        <taxon>Bacteria</taxon>
        <taxon>Bacillati</taxon>
        <taxon>Actinomycetota</taxon>
        <taxon>Actinomycetes</taxon>
        <taxon>Kineosporiales</taxon>
        <taxon>Kineosporiaceae</taxon>
        <taxon>Kineosporia</taxon>
    </lineage>
</organism>
<proteinExistence type="predicted"/>
<dbReference type="Gene3D" id="2.30.110.10">
    <property type="entry name" value="Electron Transport, Fmn-binding Protein, Chain A"/>
    <property type="match status" value="1"/>
</dbReference>
<dbReference type="PANTHER" id="PTHR35176:SF6">
    <property type="entry name" value="HEME OXYGENASE HI_0854-RELATED"/>
    <property type="match status" value="1"/>
</dbReference>
<dbReference type="EMBL" id="JAJOMB010000001">
    <property type="protein sequence ID" value="MCD5309413.1"/>
    <property type="molecule type" value="Genomic_DNA"/>
</dbReference>
<dbReference type="Proteomes" id="UP001138997">
    <property type="component" value="Unassembled WGS sequence"/>
</dbReference>
<dbReference type="PANTHER" id="PTHR35176">
    <property type="entry name" value="HEME OXYGENASE HI_0854-RELATED"/>
    <property type="match status" value="1"/>
</dbReference>
<comment type="caution">
    <text evidence="3">The sequence shown here is derived from an EMBL/GenBank/DDBJ whole genome shotgun (WGS) entry which is preliminary data.</text>
</comment>
<evidence type="ECO:0000313" key="3">
    <source>
        <dbReference type="EMBL" id="MCD5309413.1"/>
    </source>
</evidence>
<dbReference type="InterPro" id="IPR012349">
    <property type="entry name" value="Split_barrel_FMN-bd"/>
</dbReference>
<sequence>MATRALPESHQDLLERANFAHLATIRPDGSPQSSVMWFEWDGDVLRLTHTKNRQKFANLQNEPRVAFSILDPENPYRFLEVRARLEKIEDDDEQASFYKSLQVRYGNVYPIPDADVRVILTFRPESYIAVVNGSVIN</sequence>
<dbReference type="SUPFAM" id="SSF50475">
    <property type="entry name" value="FMN-binding split barrel"/>
    <property type="match status" value="1"/>
</dbReference>
<protein>
    <submittedName>
        <fullName evidence="3">PPOX class F420-dependent oxidoreductase</fullName>
    </submittedName>
</protein>
<gene>
    <name evidence="3" type="ORF">LR394_00770</name>
</gene>
<dbReference type="GO" id="GO:0016627">
    <property type="term" value="F:oxidoreductase activity, acting on the CH-CH group of donors"/>
    <property type="evidence" value="ECO:0007669"/>
    <property type="project" value="TreeGrafter"/>
</dbReference>
<evidence type="ECO:0000256" key="1">
    <source>
        <dbReference type="ARBA" id="ARBA00023002"/>
    </source>
</evidence>
<dbReference type="NCBIfam" id="TIGR03618">
    <property type="entry name" value="Rv1155_F420"/>
    <property type="match status" value="1"/>
</dbReference>
<dbReference type="GO" id="GO:0005829">
    <property type="term" value="C:cytosol"/>
    <property type="evidence" value="ECO:0007669"/>
    <property type="project" value="TreeGrafter"/>
</dbReference>
<dbReference type="GO" id="GO:0070967">
    <property type="term" value="F:coenzyme F420 binding"/>
    <property type="evidence" value="ECO:0007669"/>
    <property type="project" value="TreeGrafter"/>
</dbReference>
<keyword evidence="1" id="KW-0560">Oxidoreductase</keyword>
<name>A0A9X1N8E1_9ACTN</name>
<dbReference type="AlphaFoldDB" id="A0A9X1N8E1"/>
<dbReference type="RefSeq" id="WP_231438340.1">
    <property type="nucleotide sequence ID" value="NZ_JAJOMB010000001.1"/>
</dbReference>
<dbReference type="InterPro" id="IPR019920">
    <property type="entry name" value="F420-binding_dom_put"/>
</dbReference>
<feature type="domain" description="Pyridoxamine 5'-phosphate oxidase N-terminal" evidence="2">
    <location>
        <begin position="6"/>
        <end position="123"/>
    </location>
</feature>
<dbReference type="Pfam" id="PF01243">
    <property type="entry name" value="PNPOx_N"/>
    <property type="match status" value="1"/>
</dbReference>
<dbReference type="InterPro" id="IPR011576">
    <property type="entry name" value="Pyridox_Oxase_N"/>
</dbReference>
<reference evidence="3" key="1">
    <citation type="submission" date="2021-11" db="EMBL/GenBank/DDBJ databases">
        <title>Streptomyces corallinus and Kineosporia corallina sp. nov., two new coral-derived marine actinobacteria.</title>
        <authorList>
            <person name="Buangrab K."/>
            <person name="Sutthacheep M."/>
            <person name="Yeemin T."/>
            <person name="Harunari E."/>
            <person name="Igarashi Y."/>
            <person name="Sripreechasak P."/>
            <person name="Kanchanasin P."/>
            <person name="Tanasupawat S."/>
            <person name="Phongsopitanun W."/>
        </authorList>
    </citation>
    <scope>NUCLEOTIDE SEQUENCE</scope>
    <source>
        <strain evidence="3">JCM 31032</strain>
    </source>
</reference>
<dbReference type="InterPro" id="IPR052019">
    <property type="entry name" value="F420H2_bilvrd_red/Heme_oxyg"/>
</dbReference>
<keyword evidence="4" id="KW-1185">Reference proteome</keyword>
<accession>A0A9X1N8E1</accession>